<sequence length="416" mass="45929">MASTTTHHMQDLTVENHTIDVPLVWGDPDDGRSVEVHACVVIREDGADLPYLVFLQGGPGSEAPRALASPTSPSWLGDALKHYRVVLLDQRGTGRSTPVRDEDLERGTDAVVEHLTHLRADAIVRDAEAMREHLGATTWNTLGQSFGGFTTMAYLSTDASSLDRAYFTGGLSGIGLPAEDVYALTYDKMRAATLRYYRRFPEHRDAVARLVDLAADGAIVLPDREVVSVSRIRSLGMLLGSDDGWQTLWSLLEQDPATNAFRHDLAAALPYRGRNPLYYVLHESSYADGVVTNWAAERAEPDDFLADPTLLTGEHVRREWAETVPAFQPWREVAEALAQVQWPRLYDAEAIAASGIRGAAAVYYNDVFVPVEHSLATAGLMPDVRVRITSEHEHSGLRTGQVLPRLIDLAQDRILR</sequence>
<dbReference type="GO" id="GO:0004177">
    <property type="term" value="F:aminopeptidase activity"/>
    <property type="evidence" value="ECO:0007669"/>
    <property type="project" value="UniProtKB-EC"/>
</dbReference>
<dbReference type="SUPFAM" id="SSF53474">
    <property type="entry name" value="alpha/beta-Hydrolases"/>
    <property type="match status" value="1"/>
</dbReference>
<evidence type="ECO:0000256" key="2">
    <source>
        <dbReference type="ARBA" id="ARBA00022801"/>
    </source>
</evidence>
<name>A0A3M0GEU7_9ACTN</name>
<dbReference type="InterPro" id="IPR002410">
    <property type="entry name" value="Peptidase_S33"/>
</dbReference>
<dbReference type="Proteomes" id="UP000275256">
    <property type="component" value="Unassembled WGS sequence"/>
</dbReference>
<protein>
    <submittedName>
        <fullName evidence="4">Alpha/beta fold hydrolase</fullName>
    </submittedName>
</protein>
<feature type="domain" description="AB hydrolase-1" evidence="3">
    <location>
        <begin position="51"/>
        <end position="194"/>
    </location>
</feature>
<evidence type="ECO:0000313" key="4">
    <source>
        <dbReference type="EMBL" id="RMB61182.1"/>
    </source>
</evidence>
<dbReference type="InterPro" id="IPR051601">
    <property type="entry name" value="Serine_prot/Carboxylest_S33"/>
</dbReference>
<dbReference type="RefSeq" id="WP_121899728.1">
    <property type="nucleotide sequence ID" value="NZ_REFW01000001.1"/>
</dbReference>
<dbReference type="PANTHER" id="PTHR43248:SF2">
    <property type="entry name" value="PROLYL AMINOPEPTIDASE"/>
    <property type="match status" value="1"/>
</dbReference>
<keyword evidence="2 4" id="KW-0378">Hydrolase</keyword>
<dbReference type="OrthoDB" id="9796770at2"/>
<dbReference type="Pfam" id="PF00561">
    <property type="entry name" value="Abhydrolase_1"/>
    <property type="match status" value="1"/>
</dbReference>
<accession>A0A3M0GEU7</accession>
<reference evidence="4 5" key="1">
    <citation type="submission" date="2018-10" db="EMBL/GenBank/DDBJ databases">
        <title>Tessaracoccus antarcticuss sp. nov., isolated from sediment.</title>
        <authorList>
            <person name="Zhou L.Y."/>
            <person name="Du Z.J."/>
        </authorList>
    </citation>
    <scope>NUCLEOTIDE SEQUENCE [LARGE SCALE GENOMIC DNA]</scope>
    <source>
        <strain evidence="4 5">JDX10</strain>
    </source>
</reference>
<evidence type="ECO:0000313" key="5">
    <source>
        <dbReference type="Proteomes" id="UP000275256"/>
    </source>
</evidence>
<comment type="caution">
    <text evidence="4">The sequence shown here is derived from an EMBL/GenBank/DDBJ whole genome shotgun (WGS) entry which is preliminary data.</text>
</comment>
<organism evidence="4 5">
    <name type="scientific">Tessaracoccus antarcticus</name>
    <dbReference type="NCBI Taxonomy" id="2479848"/>
    <lineage>
        <taxon>Bacteria</taxon>
        <taxon>Bacillati</taxon>
        <taxon>Actinomycetota</taxon>
        <taxon>Actinomycetes</taxon>
        <taxon>Propionibacteriales</taxon>
        <taxon>Propionibacteriaceae</taxon>
        <taxon>Tessaracoccus</taxon>
    </lineage>
</organism>
<proteinExistence type="inferred from homology"/>
<dbReference type="PANTHER" id="PTHR43248">
    <property type="entry name" value="2-SUCCINYL-6-HYDROXY-2,4-CYCLOHEXADIENE-1-CARBOXYLATE SYNTHASE"/>
    <property type="match status" value="1"/>
</dbReference>
<dbReference type="PRINTS" id="PR00793">
    <property type="entry name" value="PROAMNOPTASE"/>
</dbReference>
<dbReference type="Gene3D" id="3.40.50.1820">
    <property type="entry name" value="alpha/beta hydrolase"/>
    <property type="match status" value="1"/>
</dbReference>
<dbReference type="InterPro" id="IPR000073">
    <property type="entry name" value="AB_hydrolase_1"/>
</dbReference>
<dbReference type="AlphaFoldDB" id="A0A3M0GEU7"/>
<keyword evidence="5" id="KW-1185">Reference proteome</keyword>
<dbReference type="GO" id="GO:0006508">
    <property type="term" value="P:proteolysis"/>
    <property type="evidence" value="ECO:0007669"/>
    <property type="project" value="InterPro"/>
</dbReference>
<evidence type="ECO:0000256" key="1">
    <source>
        <dbReference type="ARBA" id="ARBA00010088"/>
    </source>
</evidence>
<evidence type="ECO:0000259" key="3">
    <source>
        <dbReference type="Pfam" id="PF00561"/>
    </source>
</evidence>
<dbReference type="EMBL" id="REFW01000001">
    <property type="protein sequence ID" value="RMB61182.1"/>
    <property type="molecule type" value="Genomic_DNA"/>
</dbReference>
<dbReference type="InterPro" id="IPR029058">
    <property type="entry name" value="AB_hydrolase_fold"/>
</dbReference>
<comment type="similarity">
    <text evidence="1">Belongs to the peptidase S33 family.</text>
</comment>
<gene>
    <name evidence="4" type="ORF">EAX62_00430</name>
</gene>